<dbReference type="InterPro" id="IPR016156">
    <property type="entry name" value="FAD/NAD-linked_Rdtase_dimer_sf"/>
</dbReference>
<comment type="cofactor">
    <cofactor evidence="1">
        <name>FAD</name>
        <dbReference type="ChEBI" id="CHEBI:57692"/>
    </cofactor>
</comment>
<dbReference type="InterPro" id="IPR036188">
    <property type="entry name" value="FAD/NAD-bd_sf"/>
</dbReference>
<dbReference type="EMBL" id="JAGISH010000010">
    <property type="protein sequence ID" value="MBP0484148.1"/>
    <property type="molecule type" value="Genomic_DNA"/>
</dbReference>
<name>A0A940MT23_9RHOB</name>
<sequence length="410" mass="44242">MAERLIIVGAGMAAGRVLEHLTEEAPDRFEITLFNAEPRGTYNRIMLSPVLSGEKTYEQIVTHDADWYARRGVTCRFGERVLSIDTQARVVEAEHGQVSYDRLILATGSAPFIVPVPGHRLPGVLAYRDLDDTDRMISAARPGARAVVIGGGLLGLEAAAGLRARGMAVTVLHLMDHLMERQLDPEAGALLKEDQERKGIDVILDAATEEIAGKTRAEAVVLKDGREIPCDIVVMAVGIRPSFQLAQTAGIACGRAITVDAQMRTQVPGVYALGECVEFNGALFGLVAPLYDQARVLAHELTGVADAFVPRELATKLKVTGCDLFSAGDFTGGDGREEIVFRDPSARIYKRLVLERGRLIGAIIYGDVTGANWLHQLIQEGRDVSTMRETLIFGPDAQGTDGLSRSSLAA</sequence>
<evidence type="ECO:0000313" key="7">
    <source>
        <dbReference type="EMBL" id="MBP0484148.1"/>
    </source>
</evidence>
<dbReference type="Pfam" id="PF18267">
    <property type="entry name" value="Rubredoxin_C"/>
    <property type="match status" value="1"/>
</dbReference>
<evidence type="ECO:0000259" key="5">
    <source>
        <dbReference type="Pfam" id="PF07992"/>
    </source>
</evidence>
<dbReference type="PANTHER" id="PTHR43429">
    <property type="entry name" value="PYRIDINE NUCLEOTIDE-DISULFIDE OXIDOREDUCTASE DOMAIN-CONTAINING"/>
    <property type="match status" value="1"/>
</dbReference>
<gene>
    <name evidence="7" type="ORF">J5474_16830</name>
</gene>
<evidence type="ECO:0000256" key="2">
    <source>
        <dbReference type="ARBA" id="ARBA00006442"/>
    </source>
</evidence>
<protein>
    <submittedName>
        <fullName evidence="7">NAD(P)/FAD-dependent oxidoreductase</fullName>
    </submittedName>
</protein>
<evidence type="ECO:0000256" key="1">
    <source>
        <dbReference type="ARBA" id="ARBA00001974"/>
    </source>
</evidence>
<accession>A0A940MT23</accession>
<dbReference type="FunFam" id="3.50.50.60:FF:000033">
    <property type="entry name" value="Nitrite reductase [NAD(P)H], large subunit"/>
    <property type="match status" value="1"/>
</dbReference>
<feature type="domain" description="FAD/NAD(P)-binding" evidence="5">
    <location>
        <begin position="4"/>
        <end position="277"/>
    </location>
</feature>
<evidence type="ECO:0000259" key="6">
    <source>
        <dbReference type="Pfam" id="PF18267"/>
    </source>
</evidence>
<comment type="similarity">
    <text evidence="2">Belongs to the FAD-dependent oxidoreductase family.</text>
</comment>
<keyword evidence="4" id="KW-0274">FAD</keyword>
<dbReference type="Proteomes" id="UP000675940">
    <property type="component" value="Unassembled WGS sequence"/>
</dbReference>
<dbReference type="InterPro" id="IPR023753">
    <property type="entry name" value="FAD/NAD-binding_dom"/>
</dbReference>
<reference evidence="7" key="1">
    <citation type="submission" date="2021-03" db="EMBL/GenBank/DDBJ databases">
        <title>Sagittula salina sp. nov. strain M10.9X isolated from the marine waste.</title>
        <authorList>
            <person name="Satari L."/>
            <person name="Molina-Menor E."/>
            <person name="Vidal-Verdu A."/>
            <person name="Pascual J."/>
            <person name="Pereto J."/>
            <person name="Porcar M."/>
        </authorList>
    </citation>
    <scope>NUCLEOTIDE SEQUENCE</scope>
    <source>
        <strain evidence="7">M10.9X</strain>
    </source>
</reference>
<dbReference type="Gene3D" id="3.30.390.30">
    <property type="match status" value="1"/>
</dbReference>
<dbReference type="PRINTS" id="PR00368">
    <property type="entry name" value="FADPNR"/>
</dbReference>
<organism evidence="7 8">
    <name type="scientific">Sagittula salina</name>
    <dbReference type="NCBI Taxonomy" id="2820268"/>
    <lineage>
        <taxon>Bacteria</taxon>
        <taxon>Pseudomonadati</taxon>
        <taxon>Pseudomonadota</taxon>
        <taxon>Alphaproteobacteria</taxon>
        <taxon>Rhodobacterales</taxon>
        <taxon>Roseobacteraceae</taxon>
        <taxon>Sagittula</taxon>
    </lineage>
</organism>
<dbReference type="InterPro" id="IPR041575">
    <property type="entry name" value="Rubredoxin_C"/>
</dbReference>
<evidence type="ECO:0000256" key="3">
    <source>
        <dbReference type="ARBA" id="ARBA00022630"/>
    </source>
</evidence>
<evidence type="ECO:0000256" key="4">
    <source>
        <dbReference type="ARBA" id="ARBA00022827"/>
    </source>
</evidence>
<proteinExistence type="inferred from homology"/>
<feature type="domain" description="NADH-rubredoxin oxidoreductase C-terminal" evidence="6">
    <location>
        <begin position="314"/>
        <end position="381"/>
    </location>
</feature>
<evidence type="ECO:0000313" key="8">
    <source>
        <dbReference type="Proteomes" id="UP000675940"/>
    </source>
</evidence>
<keyword evidence="8" id="KW-1185">Reference proteome</keyword>
<dbReference type="InterPro" id="IPR050260">
    <property type="entry name" value="FAD-bd_OxRdtase"/>
</dbReference>
<dbReference type="GO" id="GO:0016491">
    <property type="term" value="F:oxidoreductase activity"/>
    <property type="evidence" value="ECO:0007669"/>
    <property type="project" value="InterPro"/>
</dbReference>
<keyword evidence="3" id="KW-0285">Flavoprotein</keyword>
<dbReference type="SUPFAM" id="SSF51905">
    <property type="entry name" value="FAD/NAD(P)-binding domain"/>
    <property type="match status" value="2"/>
</dbReference>
<dbReference type="PANTHER" id="PTHR43429:SF3">
    <property type="entry name" value="NITRITE REDUCTASE [NAD(P)H]"/>
    <property type="match status" value="1"/>
</dbReference>
<dbReference type="PRINTS" id="PR00411">
    <property type="entry name" value="PNDRDTASEI"/>
</dbReference>
<dbReference type="Pfam" id="PF07992">
    <property type="entry name" value="Pyr_redox_2"/>
    <property type="match status" value="1"/>
</dbReference>
<dbReference type="AlphaFoldDB" id="A0A940MT23"/>
<comment type="caution">
    <text evidence="7">The sequence shown here is derived from an EMBL/GenBank/DDBJ whole genome shotgun (WGS) entry which is preliminary data.</text>
</comment>
<dbReference type="Gene3D" id="3.50.50.60">
    <property type="entry name" value="FAD/NAD(P)-binding domain"/>
    <property type="match status" value="2"/>
</dbReference>